<gene>
    <name evidence="2" type="ORF">SK128_010024</name>
</gene>
<feature type="domain" description="FANCI solenoid 2" evidence="1">
    <location>
        <begin position="2"/>
        <end position="137"/>
    </location>
</feature>
<comment type="caution">
    <text evidence="2">The sequence shown here is derived from an EMBL/GenBank/DDBJ whole genome shotgun (WGS) entry which is preliminary data.</text>
</comment>
<protein>
    <recommendedName>
        <fullName evidence="1">FANCI solenoid 2 domain-containing protein</fullName>
    </recommendedName>
</protein>
<dbReference type="PANTHER" id="PTHR21818">
    <property type="entry name" value="BC025462 PROTEIN"/>
    <property type="match status" value="1"/>
</dbReference>
<feature type="non-terminal residue" evidence="2">
    <location>
        <position position="1"/>
    </location>
</feature>
<dbReference type="Proteomes" id="UP001381693">
    <property type="component" value="Unassembled WGS sequence"/>
</dbReference>
<organism evidence="2 3">
    <name type="scientific">Halocaridina rubra</name>
    <name type="common">Hawaiian red shrimp</name>
    <dbReference type="NCBI Taxonomy" id="373956"/>
    <lineage>
        <taxon>Eukaryota</taxon>
        <taxon>Metazoa</taxon>
        <taxon>Ecdysozoa</taxon>
        <taxon>Arthropoda</taxon>
        <taxon>Crustacea</taxon>
        <taxon>Multicrustacea</taxon>
        <taxon>Malacostraca</taxon>
        <taxon>Eumalacostraca</taxon>
        <taxon>Eucarida</taxon>
        <taxon>Decapoda</taxon>
        <taxon>Pleocyemata</taxon>
        <taxon>Caridea</taxon>
        <taxon>Atyoidea</taxon>
        <taxon>Atyidae</taxon>
        <taxon>Halocaridina</taxon>
    </lineage>
</organism>
<dbReference type="Pfam" id="PF14676">
    <property type="entry name" value="FANCI_S2"/>
    <property type="match status" value="1"/>
</dbReference>
<name>A0AAN8WRI6_HALRR</name>
<evidence type="ECO:0000259" key="1">
    <source>
        <dbReference type="Pfam" id="PF14676"/>
    </source>
</evidence>
<sequence length="137" mass="15073">VSEGLVNLGFSLLESGNGPKGGTYVGQKAVTLASVVLPLILRKQPHLAKQILSKITVFIVSASSPLQYIDILAKLVKTLPFVLLEHCSLIQEQIEYLVILPPTAASYLLHTLLPLFKMNMSLKDALMMILRKMLFSK</sequence>
<reference evidence="2 3" key="1">
    <citation type="submission" date="2023-11" db="EMBL/GenBank/DDBJ databases">
        <title>Halocaridina rubra genome assembly.</title>
        <authorList>
            <person name="Smith C."/>
        </authorList>
    </citation>
    <scope>NUCLEOTIDE SEQUENCE [LARGE SCALE GENOMIC DNA]</scope>
    <source>
        <strain evidence="2">EP-1</strain>
        <tissue evidence="2">Whole</tissue>
    </source>
</reference>
<evidence type="ECO:0000313" key="3">
    <source>
        <dbReference type="Proteomes" id="UP001381693"/>
    </source>
</evidence>
<dbReference type="InterPro" id="IPR026171">
    <property type="entry name" value="FANCI"/>
</dbReference>
<dbReference type="PANTHER" id="PTHR21818:SF0">
    <property type="entry name" value="FANCONI ANEMIA GROUP I PROTEIN"/>
    <property type="match status" value="1"/>
</dbReference>
<dbReference type="EMBL" id="JAXCGZ010019411">
    <property type="protein sequence ID" value="KAK7066119.1"/>
    <property type="molecule type" value="Genomic_DNA"/>
</dbReference>
<dbReference type="InterPro" id="IPR029315">
    <property type="entry name" value="FANCI_S2"/>
</dbReference>
<dbReference type="GO" id="GO:0070182">
    <property type="term" value="F:DNA polymerase binding"/>
    <property type="evidence" value="ECO:0007669"/>
    <property type="project" value="TreeGrafter"/>
</dbReference>
<dbReference type="GO" id="GO:0006281">
    <property type="term" value="P:DNA repair"/>
    <property type="evidence" value="ECO:0007669"/>
    <property type="project" value="InterPro"/>
</dbReference>
<evidence type="ECO:0000313" key="2">
    <source>
        <dbReference type="EMBL" id="KAK7066119.1"/>
    </source>
</evidence>
<keyword evidence="3" id="KW-1185">Reference proteome</keyword>
<proteinExistence type="predicted"/>
<dbReference type="AlphaFoldDB" id="A0AAN8WRI6"/>
<accession>A0AAN8WRI6</accession>